<evidence type="ECO:0000313" key="2">
    <source>
        <dbReference type="Proteomes" id="UP000002318"/>
    </source>
</evidence>
<accession>E1R238</accession>
<dbReference type="EMBL" id="CP002116">
    <property type="protein sequence ID" value="ADK81923.1"/>
    <property type="molecule type" value="Genomic_DNA"/>
</dbReference>
<keyword evidence="2" id="KW-1185">Reference proteome</keyword>
<dbReference type="KEGG" id="ssm:Spirs_2820"/>
<evidence type="ECO:0000313" key="1">
    <source>
        <dbReference type="EMBL" id="ADK81923.1"/>
    </source>
</evidence>
<name>E1R238_SEDSS</name>
<protein>
    <submittedName>
        <fullName evidence="1">Uncharacterized protein</fullName>
    </submittedName>
</protein>
<gene>
    <name evidence="1" type="ordered locus">Spirs_2820</name>
</gene>
<sequence>MGHFVGYLHEIHVDKGSYMQFLFWLKIYEKEPAVHGLR</sequence>
<reference evidence="1 2" key="1">
    <citation type="journal article" date="2010" name="Stand. Genomic Sci.">
        <title>Complete genome sequence of Spirochaeta smaragdinae type strain (SEBR 4228).</title>
        <authorList>
            <person name="Mavromatis K."/>
            <person name="Yasawong M."/>
            <person name="Chertkov O."/>
            <person name="Lapidus A."/>
            <person name="Lucas S."/>
            <person name="Nolan M."/>
            <person name="Del Rio T.G."/>
            <person name="Tice H."/>
            <person name="Cheng J.F."/>
            <person name="Pitluck S."/>
            <person name="Liolios K."/>
            <person name="Ivanova N."/>
            <person name="Tapia R."/>
            <person name="Han C."/>
            <person name="Bruce D."/>
            <person name="Goodwin L."/>
            <person name="Pati A."/>
            <person name="Chen A."/>
            <person name="Palaniappan K."/>
            <person name="Land M."/>
            <person name="Hauser L."/>
            <person name="Chang Y.J."/>
            <person name="Jeffries C.D."/>
            <person name="Detter J.C."/>
            <person name="Rohde M."/>
            <person name="Brambilla E."/>
            <person name="Spring S."/>
            <person name="Goker M."/>
            <person name="Sikorski J."/>
            <person name="Woyke T."/>
            <person name="Bristow J."/>
            <person name="Eisen J.A."/>
            <person name="Markowitz V."/>
            <person name="Hugenholtz P."/>
            <person name="Klenk H.P."/>
            <person name="Kyrpides N.C."/>
        </authorList>
    </citation>
    <scope>NUCLEOTIDE SEQUENCE [LARGE SCALE GENOMIC DNA]</scope>
    <source>
        <strain evidence="2">DSM 11293 / JCM 15392 / SEBR 4228</strain>
    </source>
</reference>
<organism evidence="1 2">
    <name type="scientific">Sediminispirochaeta smaragdinae (strain DSM 11293 / JCM 15392 / SEBR 4228)</name>
    <name type="common">Spirochaeta smaragdinae</name>
    <dbReference type="NCBI Taxonomy" id="573413"/>
    <lineage>
        <taxon>Bacteria</taxon>
        <taxon>Pseudomonadati</taxon>
        <taxon>Spirochaetota</taxon>
        <taxon>Spirochaetia</taxon>
        <taxon>Spirochaetales</taxon>
        <taxon>Spirochaetaceae</taxon>
        <taxon>Sediminispirochaeta</taxon>
    </lineage>
</organism>
<dbReference type="Proteomes" id="UP000002318">
    <property type="component" value="Chromosome"/>
</dbReference>
<dbReference type="STRING" id="573413.Spirs_2820"/>
<dbReference type="HOGENOM" id="CLU_3333175_0_0_12"/>
<proteinExistence type="predicted"/>
<dbReference type="AlphaFoldDB" id="E1R238"/>